<dbReference type="AlphaFoldDB" id="A0A4Z2IMX3"/>
<comment type="similarity">
    <text evidence="5">Belongs to the vestigial family.</text>
</comment>
<feature type="region of interest" description="Disordered" evidence="6">
    <location>
        <begin position="243"/>
        <end position="280"/>
    </location>
</feature>
<evidence type="ECO:0000256" key="3">
    <source>
        <dbReference type="ARBA" id="ARBA00023163"/>
    </source>
</evidence>
<dbReference type="PANTHER" id="PTHR15950">
    <property type="entry name" value="TRANSCRIPTION COFACTOR VESTIGIAL-LIKE PROTEIN"/>
    <property type="match status" value="1"/>
</dbReference>
<evidence type="ECO:0000256" key="2">
    <source>
        <dbReference type="ARBA" id="ARBA00023015"/>
    </source>
</evidence>
<dbReference type="InterPro" id="IPR011520">
    <property type="entry name" value="Vg_fam"/>
</dbReference>
<feature type="compositionally biased region" description="Polar residues" evidence="6">
    <location>
        <begin position="248"/>
        <end position="262"/>
    </location>
</feature>
<sequence>MSCLDVMYHQSYGAHYLPAAAYKATYYNHHHQQQQKRLSVYSKMQECMEQQGGGRGMLSRDQGLRQGSAAPESESGHRSTSDSDLKDGTQPAEAEYLSSRCVLFTYFQGDIGDVVDEHFSRALSQSSTFSSETKPIRVTQPSASATAGLWKVQPDFSSSPVSFNHPDGAQWADHMLSQASLPPPAALHDSWTYSLIPPSSSGYPNVHNVYHPHPHIHTRHHHPMLHSYPTHSSALDPRFNPLLLPGVRNQSQPTTSAGSSPLSEGLKTEMDPSSSSSAATATSVTWTPSALHGSLEVYDSALDQTKAKTSVWF</sequence>
<gene>
    <name evidence="7" type="primary">VGLL3</name>
    <name evidence="7" type="ORF">EYF80_010424</name>
</gene>
<feature type="compositionally biased region" description="Basic and acidic residues" evidence="6">
    <location>
        <begin position="74"/>
        <end position="87"/>
    </location>
</feature>
<feature type="region of interest" description="Disordered" evidence="6">
    <location>
        <begin position="50"/>
        <end position="91"/>
    </location>
</feature>
<reference evidence="7 8" key="1">
    <citation type="submission" date="2019-03" db="EMBL/GenBank/DDBJ databases">
        <title>First draft genome of Liparis tanakae, snailfish: a comprehensive survey of snailfish specific genes.</title>
        <authorList>
            <person name="Kim W."/>
            <person name="Song I."/>
            <person name="Jeong J.-H."/>
            <person name="Kim D."/>
            <person name="Kim S."/>
            <person name="Ryu S."/>
            <person name="Song J.Y."/>
            <person name="Lee S.K."/>
        </authorList>
    </citation>
    <scope>NUCLEOTIDE SEQUENCE [LARGE SCALE GENOMIC DNA]</scope>
    <source>
        <tissue evidence="7">Muscle</tissue>
    </source>
</reference>
<dbReference type="Proteomes" id="UP000314294">
    <property type="component" value="Unassembled WGS sequence"/>
</dbReference>
<organism evidence="7 8">
    <name type="scientific">Liparis tanakae</name>
    <name type="common">Tanaka's snailfish</name>
    <dbReference type="NCBI Taxonomy" id="230148"/>
    <lineage>
        <taxon>Eukaryota</taxon>
        <taxon>Metazoa</taxon>
        <taxon>Chordata</taxon>
        <taxon>Craniata</taxon>
        <taxon>Vertebrata</taxon>
        <taxon>Euteleostomi</taxon>
        <taxon>Actinopterygii</taxon>
        <taxon>Neopterygii</taxon>
        <taxon>Teleostei</taxon>
        <taxon>Neoteleostei</taxon>
        <taxon>Acanthomorphata</taxon>
        <taxon>Eupercaria</taxon>
        <taxon>Perciformes</taxon>
        <taxon>Cottioidei</taxon>
        <taxon>Cottales</taxon>
        <taxon>Liparidae</taxon>
        <taxon>Liparis</taxon>
    </lineage>
</organism>
<protein>
    <submittedName>
        <fullName evidence="7">Transcription cofactor vestigial-like protein 3</fullName>
    </submittedName>
</protein>
<comment type="caution">
    <text evidence="7">The sequence shown here is derived from an EMBL/GenBank/DDBJ whole genome shotgun (WGS) entry which is preliminary data.</text>
</comment>
<dbReference type="GO" id="GO:0006355">
    <property type="term" value="P:regulation of DNA-templated transcription"/>
    <property type="evidence" value="ECO:0007669"/>
    <property type="project" value="InterPro"/>
</dbReference>
<dbReference type="GO" id="GO:0005634">
    <property type="term" value="C:nucleus"/>
    <property type="evidence" value="ECO:0007669"/>
    <property type="project" value="UniProtKB-SubCell"/>
</dbReference>
<keyword evidence="8" id="KW-1185">Reference proteome</keyword>
<evidence type="ECO:0000256" key="1">
    <source>
        <dbReference type="ARBA" id="ARBA00004123"/>
    </source>
</evidence>
<dbReference type="EMBL" id="SRLO01000065">
    <property type="protein sequence ID" value="TNN79400.1"/>
    <property type="molecule type" value="Genomic_DNA"/>
</dbReference>
<evidence type="ECO:0000256" key="4">
    <source>
        <dbReference type="ARBA" id="ARBA00023242"/>
    </source>
</evidence>
<dbReference type="OrthoDB" id="10069705at2759"/>
<keyword evidence="4" id="KW-0539">Nucleus</keyword>
<dbReference type="Pfam" id="PF07545">
    <property type="entry name" value="Vg_Tdu"/>
    <property type="match status" value="1"/>
</dbReference>
<keyword evidence="2" id="KW-0805">Transcription regulation</keyword>
<evidence type="ECO:0000256" key="6">
    <source>
        <dbReference type="SAM" id="MobiDB-lite"/>
    </source>
</evidence>
<proteinExistence type="inferred from homology"/>
<keyword evidence="3" id="KW-0804">Transcription</keyword>
<name>A0A4Z2IMX3_9TELE</name>
<evidence type="ECO:0000256" key="5">
    <source>
        <dbReference type="ARBA" id="ARBA00025784"/>
    </source>
</evidence>
<evidence type="ECO:0000313" key="8">
    <source>
        <dbReference type="Proteomes" id="UP000314294"/>
    </source>
</evidence>
<dbReference type="PANTHER" id="PTHR15950:SF16">
    <property type="entry name" value="TRANSCRIPTION COFACTOR VESTIGIAL-LIKE PROTEIN 3"/>
    <property type="match status" value="1"/>
</dbReference>
<comment type="subcellular location">
    <subcellularLocation>
        <location evidence="1">Nucleus</location>
    </subcellularLocation>
</comment>
<accession>A0A4Z2IMX3</accession>
<evidence type="ECO:0000313" key="7">
    <source>
        <dbReference type="EMBL" id="TNN79400.1"/>
    </source>
</evidence>